<name>A0A934RD28_9BACT</name>
<comment type="caution">
    <text evidence="2">The sequence shown here is derived from an EMBL/GenBank/DDBJ whole genome shotgun (WGS) entry which is preliminary data.</text>
</comment>
<evidence type="ECO:0000313" key="3">
    <source>
        <dbReference type="Proteomes" id="UP000658278"/>
    </source>
</evidence>
<evidence type="ECO:0000259" key="1">
    <source>
        <dbReference type="Pfam" id="PF01402"/>
    </source>
</evidence>
<dbReference type="InterPro" id="IPR002145">
    <property type="entry name" value="CopG"/>
</dbReference>
<dbReference type="Pfam" id="PF01402">
    <property type="entry name" value="RHH_1"/>
    <property type="match status" value="1"/>
</dbReference>
<reference evidence="2" key="1">
    <citation type="submission" date="2021-01" db="EMBL/GenBank/DDBJ databases">
        <title>Modified the classification status of verrucomicrobia.</title>
        <authorList>
            <person name="Feng X."/>
        </authorList>
    </citation>
    <scope>NUCLEOTIDE SEQUENCE</scope>
    <source>
        <strain evidence="2">KCTC 22201</strain>
    </source>
</reference>
<organism evidence="2 3">
    <name type="scientific">Haloferula rosea</name>
    <dbReference type="NCBI Taxonomy" id="490093"/>
    <lineage>
        <taxon>Bacteria</taxon>
        <taxon>Pseudomonadati</taxon>
        <taxon>Verrucomicrobiota</taxon>
        <taxon>Verrucomicrobiia</taxon>
        <taxon>Verrucomicrobiales</taxon>
        <taxon>Verrucomicrobiaceae</taxon>
        <taxon>Haloferula</taxon>
    </lineage>
</organism>
<dbReference type="SUPFAM" id="SSF47598">
    <property type="entry name" value="Ribbon-helix-helix"/>
    <property type="match status" value="1"/>
</dbReference>
<dbReference type="EMBL" id="JAENII010000014">
    <property type="protein sequence ID" value="MBK1828488.1"/>
    <property type="molecule type" value="Genomic_DNA"/>
</dbReference>
<dbReference type="InterPro" id="IPR010985">
    <property type="entry name" value="Ribbon_hlx_hlx"/>
</dbReference>
<dbReference type="AlphaFoldDB" id="A0A934RD28"/>
<evidence type="ECO:0000313" key="2">
    <source>
        <dbReference type="EMBL" id="MBK1828488.1"/>
    </source>
</evidence>
<dbReference type="GO" id="GO:0006355">
    <property type="term" value="P:regulation of DNA-templated transcription"/>
    <property type="evidence" value="ECO:0007669"/>
    <property type="project" value="InterPro"/>
</dbReference>
<gene>
    <name evidence="2" type="ORF">JIN81_15755</name>
</gene>
<dbReference type="CDD" id="cd22231">
    <property type="entry name" value="RHH_NikR_HicB-like"/>
    <property type="match status" value="1"/>
</dbReference>
<feature type="domain" description="Ribbon-helix-helix protein CopG" evidence="1">
    <location>
        <begin position="17"/>
        <end position="53"/>
    </location>
</feature>
<keyword evidence="3" id="KW-1185">Reference proteome</keyword>
<dbReference type="Proteomes" id="UP000658278">
    <property type="component" value="Unassembled WGS sequence"/>
</dbReference>
<proteinExistence type="predicted"/>
<sequence>MPQKPTTTPSGATESTRITVTLPREDYEQVCRIAQSKRVSASWVVRDAVTEYLQLDIPLLGRVESSTSSNSDQR</sequence>
<accession>A0A934RD28</accession>
<protein>
    <submittedName>
        <fullName evidence="2">CopG family transcriptional regulator</fullName>
    </submittedName>
</protein>